<sequence>MRERTTGETAETDRPTHEAETAERVPAAETEADSDSGIPSNSVTDSDPNGPPESERQPSDDDSGWLGPVSGEKLRRAGRIAATLLVVAVVIPFVVVAVPQLVGAQYSFVVLSGSMEPAISPGDVVLVADTDPSTVESGDVITYQRSDEGTPTTHRVVSVEGSGDDRQFRTQGDANDNVDSAPVNADQYIGHVIGTIPLVGYMIAFVNTPLGFAALVVLPIAAFVLSEAWAIYAGRSGKDGDRDGGRSATDHELAPEEASPGAATKTEKRSVEMAATDRATSDDVGADLESEAETAADAGADGYQLTAIDLTISPILLAALAGYSGWVTYTSYLRTGVPDMVSVVVVTASTTSLALVLAARSQLPSEPPSSPESEPETSESTMGAQDDPQTRTAEESRSNGSTSIASNTSRAARSSQFDWAEEQIPVGSENPDAAVDWDVELDSWDADCVETGGEVRDE</sequence>
<comment type="caution">
    <text evidence="7">The sequence shown here is derived from an EMBL/GenBank/DDBJ whole genome shotgun (WGS) entry which is preliminary data.</text>
</comment>
<protein>
    <submittedName>
        <fullName evidence="7">Signal peptidase I</fullName>
        <ecNumber evidence="7">3.4.21.89</ecNumber>
    </submittedName>
</protein>
<dbReference type="CDD" id="cd06462">
    <property type="entry name" value="Peptidase_S24_S26"/>
    <property type="match status" value="1"/>
</dbReference>
<feature type="compositionally biased region" description="Basic and acidic residues" evidence="5">
    <location>
        <begin position="236"/>
        <end position="254"/>
    </location>
</feature>
<evidence type="ECO:0000256" key="1">
    <source>
        <dbReference type="ARBA" id="ARBA00004370"/>
    </source>
</evidence>
<dbReference type="InterPro" id="IPR036286">
    <property type="entry name" value="LexA/Signal_pep-like_sf"/>
</dbReference>
<feature type="compositionally biased region" description="Polar residues" evidence="5">
    <location>
        <begin position="37"/>
        <end position="47"/>
    </location>
</feature>
<dbReference type="AlphaFoldDB" id="A0ABD5PW92"/>
<dbReference type="Gene3D" id="2.10.109.10">
    <property type="entry name" value="Umud Fragment, subunit A"/>
    <property type="match status" value="1"/>
</dbReference>
<feature type="transmembrane region" description="Helical" evidence="6">
    <location>
        <begin position="341"/>
        <end position="359"/>
    </location>
</feature>
<feature type="compositionally biased region" description="Polar residues" evidence="5">
    <location>
        <begin position="398"/>
        <end position="417"/>
    </location>
</feature>
<feature type="compositionally biased region" description="Basic and acidic residues" evidence="5">
    <location>
        <begin position="1"/>
        <end position="23"/>
    </location>
</feature>
<feature type="transmembrane region" description="Helical" evidence="6">
    <location>
        <begin position="80"/>
        <end position="102"/>
    </location>
</feature>
<name>A0ABD5PW92_9EURY</name>
<evidence type="ECO:0000256" key="5">
    <source>
        <dbReference type="SAM" id="MobiDB-lite"/>
    </source>
</evidence>
<reference evidence="7 8" key="1">
    <citation type="journal article" date="2019" name="Int. J. Syst. Evol. Microbiol.">
        <title>The Global Catalogue of Microorganisms (GCM) 10K type strain sequencing project: providing services to taxonomists for standard genome sequencing and annotation.</title>
        <authorList>
            <consortium name="The Broad Institute Genomics Platform"/>
            <consortium name="The Broad Institute Genome Sequencing Center for Infectious Disease"/>
            <person name="Wu L."/>
            <person name="Ma J."/>
        </authorList>
    </citation>
    <scope>NUCLEOTIDE SEQUENCE [LARGE SCALE GENOMIC DNA]</scope>
    <source>
        <strain evidence="7 8">WLHS5</strain>
    </source>
</reference>
<evidence type="ECO:0000256" key="3">
    <source>
        <dbReference type="ARBA" id="ARBA00022989"/>
    </source>
</evidence>
<evidence type="ECO:0000313" key="8">
    <source>
        <dbReference type="Proteomes" id="UP001595898"/>
    </source>
</evidence>
<proteinExistence type="predicted"/>
<feature type="region of interest" description="Disordered" evidence="5">
    <location>
        <begin position="236"/>
        <end position="286"/>
    </location>
</feature>
<dbReference type="SUPFAM" id="SSF51306">
    <property type="entry name" value="LexA/Signal peptidase"/>
    <property type="match status" value="1"/>
</dbReference>
<dbReference type="NCBIfam" id="TIGR02228">
    <property type="entry name" value="sigpep_I_arch"/>
    <property type="match status" value="1"/>
</dbReference>
<keyword evidence="8" id="KW-1185">Reference proteome</keyword>
<evidence type="ECO:0000313" key="7">
    <source>
        <dbReference type="EMBL" id="MFC4544580.1"/>
    </source>
</evidence>
<feature type="region of interest" description="Disordered" evidence="5">
    <location>
        <begin position="1"/>
        <end position="70"/>
    </location>
</feature>
<dbReference type="PRINTS" id="PR00728">
    <property type="entry name" value="SIGNALPTASE"/>
</dbReference>
<gene>
    <name evidence="7" type="ORF">ACFO5R_21845</name>
</gene>
<dbReference type="PANTHER" id="PTHR10806:SF6">
    <property type="entry name" value="SIGNAL PEPTIDASE COMPLEX CATALYTIC SUBUNIT SEC11"/>
    <property type="match status" value="1"/>
</dbReference>
<feature type="transmembrane region" description="Helical" evidence="6">
    <location>
        <begin position="310"/>
        <end position="329"/>
    </location>
</feature>
<feature type="region of interest" description="Disordered" evidence="5">
    <location>
        <begin position="146"/>
        <end position="179"/>
    </location>
</feature>
<keyword evidence="2 6" id="KW-0812">Transmembrane</keyword>
<dbReference type="GO" id="GO:0016020">
    <property type="term" value="C:membrane"/>
    <property type="evidence" value="ECO:0007669"/>
    <property type="project" value="UniProtKB-SubCell"/>
</dbReference>
<keyword evidence="7" id="KW-0378">Hydrolase</keyword>
<dbReference type="PANTHER" id="PTHR10806">
    <property type="entry name" value="SIGNAL PEPTIDASE COMPLEX CATALYTIC SUBUNIT SEC11"/>
    <property type="match status" value="1"/>
</dbReference>
<dbReference type="RefSeq" id="WP_250141309.1">
    <property type="nucleotide sequence ID" value="NZ_JALIQP010000003.1"/>
</dbReference>
<feature type="compositionally biased region" description="Polar residues" evidence="5">
    <location>
        <begin position="169"/>
        <end position="178"/>
    </location>
</feature>
<keyword evidence="3 6" id="KW-1133">Transmembrane helix</keyword>
<organism evidence="7 8">
    <name type="scientific">Halosolutus amylolyticus</name>
    <dbReference type="NCBI Taxonomy" id="2932267"/>
    <lineage>
        <taxon>Archaea</taxon>
        <taxon>Methanobacteriati</taxon>
        <taxon>Methanobacteriota</taxon>
        <taxon>Stenosarchaea group</taxon>
        <taxon>Halobacteria</taxon>
        <taxon>Halobacteriales</taxon>
        <taxon>Natrialbaceae</taxon>
        <taxon>Halosolutus</taxon>
    </lineage>
</organism>
<dbReference type="GO" id="GO:0009003">
    <property type="term" value="F:signal peptidase activity"/>
    <property type="evidence" value="ECO:0007669"/>
    <property type="project" value="UniProtKB-EC"/>
</dbReference>
<accession>A0ABD5PW92</accession>
<feature type="compositionally biased region" description="Basic and acidic residues" evidence="5">
    <location>
        <begin position="388"/>
        <end position="397"/>
    </location>
</feature>
<evidence type="ECO:0000256" key="4">
    <source>
        <dbReference type="ARBA" id="ARBA00023136"/>
    </source>
</evidence>
<dbReference type="EMBL" id="JBHSFA010000011">
    <property type="protein sequence ID" value="MFC4544580.1"/>
    <property type="molecule type" value="Genomic_DNA"/>
</dbReference>
<evidence type="ECO:0000256" key="6">
    <source>
        <dbReference type="SAM" id="Phobius"/>
    </source>
</evidence>
<dbReference type="InterPro" id="IPR001733">
    <property type="entry name" value="Peptidase_S26B"/>
</dbReference>
<dbReference type="EC" id="3.4.21.89" evidence="7"/>
<feature type="transmembrane region" description="Helical" evidence="6">
    <location>
        <begin position="210"/>
        <end position="232"/>
    </location>
</feature>
<keyword evidence="4 6" id="KW-0472">Membrane</keyword>
<dbReference type="Proteomes" id="UP001595898">
    <property type="component" value="Unassembled WGS sequence"/>
</dbReference>
<feature type="region of interest" description="Disordered" evidence="5">
    <location>
        <begin position="360"/>
        <end position="432"/>
    </location>
</feature>
<comment type="subcellular location">
    <subcellularLocation>
        <location evidence="1">Membrane</location>
    </subcellularLocation>
</comment>
<evidence type="ECO:0000256" key="2">
    <source>
        <dbReference type="ARBA" id="ARBA00022692"/>
    </source>
</evidence>